<evidence type="ECO:0000313" key="7">
    <source>
        <dbReference type="Proteomes" id="UP001595953"/>
    </source>
</evidence>
<accession>A0ABV9N6I1</accession>
<feature type="active site" description="Proton acceptor" evidence="4">
    <location>
        <position position="210"/>
    </location>
</feature>
<comment type="caution">
    <text evidence="6">The sequence shown here is derived from an EMBL/GenBank/DDBJ whole genome shotgun (WGS) entry which is preliminary data.</text>
</comment>
<organism evidence="6 7">
    <name type="scientific">Geojedonia litorea</name>
    <dbReference type="NCBI Taxonomy" id="1268269"/>
    <lineage>
        <taxon>Bacteria</taxon>
        <taxon>Pseudomonadati</taxon>
        <taxon>Bacteroidota</taxon>
        <taxon>Flavobacteriia</taxon>
        <taxon>Flavobacteriales</taxon>
        <taxon>Flavobacteriaceae</taxon>
        <taxon>Geojedonia</taxon>
    </lineage>
</organism>
<dbReference type="EMBL" id="JBHSGP010000014">
    <property type="protein sequence ID" value="MFC4723104.1"/>
    <property type="molecule type" value="Genomic_DNA"/>
</dbReference>
<feature type="short sequence motif" description="GXSXG" evidence="4">
    <location>
        <begin position="64"/>
        <end position="68"/>
    </location>
</feature>
<feature type="short sequence motif" description="DGA/G" evidence="4">
    <location>
        <begin position="210"/>
        <end position="212"/>
    </location>
</feature>
<gene>
    <name evidence="6" type="ORF">ACFO5O_12280</name>
</gene>
<evidence type="ECO:0000259" key="5">
    <source>
        <dbReference type="PROSITE" id="PS51635"/>
    </source>
</evidence>
<keyword evidence="7" id="KW-1185">Reference proteome</keyword>
<dbReference type="PANTHER" id="PTHR14226:SF76">
    <property type="entry name" value="NTE FAMILY PROTEIN RSSA"/>
    <property type="match status" value="1"/>
</dbReference>
<evidence type="ECO:0000256" key="1">
    <source>
        <dbReference type="ARBA" id="ARBA00022801"/>
    </source>
</evidence>
<reference evidence="7" key="1">
    <citation type="journal article" date="2019" name="Int. J. Syst. Evol. Microbiol.">
        <title>The Global Catalogue of Microorganisms (GCM) 10K type strain sequencing project: providing services to taxonomists for standard genome sequencing and annotation.</title>
        <authorList>
            <consortium name="The Broad Institute Genomics Platform"/>
            <consortium name="The Broad Institute Genome Sequencing Center for Infectious Disease"/>
            <person name="Wu L."/>
            <person name="Ma J."/>
        </authorList>
    </citation>
    <scope>NUCLEOTIDE SEQUENCE [LARGE SCALE GENOMIC DNA]</scope>
    <source>
        <strain evidence="7">CCUG 63682</strain>
    </source>
</reference>
<evidence type="ECO:0000256" key="3">
    <source>
        <dbReference type="ARBA" id="ARBA00023098"/>
    </source>
</evidence>
<keyword evidence="2 4" id="KW-0442">Lipid degradation</keyword>
<dbReference type="InterPro" id="IPR050301">
    <property type="entry name" value="NTE"/>
</dbReference>
<feature type="short sequence motif" description="GXGXXG" evidence="4">
    <location>
        <begin position="37"/>
        <end position="42"/>
    </location>
</feature>
<dbReference type="RefSeq" id="WP_387964189.1">
    <property type="nucleotide sequence ID" value="NZ_JBHSGP010000014.1"/>
</dbReference>
<feature type="domain" description="PNPLA" evidence="5">
    <location>
        <begin position="33"/>
        <end position="223"/>
    </location>
</feature>
<dbReference type="InterPro" id="IPR002641">
    <property type="entry name" value="PNPLA_dom"/>
</dbReference>
<dbReference type="PANTHER" id="PTHR14226">
    <property type="entry name" value="NEUROPATHY TARGET ESTERASE/SWISS CHEESE D.MELANOGASTER"/>
    <property type="match status" value="1"/>
</dbReference>
<evidence type="ECO:0000313" key="6">
    <source>
        <dbReference type="EMBL" id="MFC4723104.1"/>
    </source>
</evidence>
<feature type="active site" description="Nucleophile" evidence="4">
    <location>
        <position position="66"/>
    </location>
</feature>
<dbReference type="Gene3D" id="3.40.1090.10">
    <property type="entry name" value="Cytosolic phospholipase A2 catalytic domain"/>
    <property type="match status" value="1"/>
</dbReference>
<dbReference type="PROSITE" id="PS51635">
    <property type="entry name" value="PNPLA"/>
    <property type="match status" value="1"/>
</dbReference>
<dbReference type="InterPro" id="IPR016035">
    <property type="entry name" value="Acyl_Trfase/lysoPLipase"/>
</dbReference>
<dbReference type="Pfam" id="PF19143">
    <property type="entry name" value="Omp85_2"/>
    <property type="match status" value="1"/>
</dbReference>
<protein>
    <submittedName>
        <fullName evidence="6">Patatin-like phospholipase family protein</fullName>
    </submittedName>
</protein>
<name>A0ABV9N6I1_9FLAO</name>
<sequence length="746" mass="84023">MKRLFFIIFIYIGFGFQTHAQLDQPNDSLKVGLVLSGGGAKGFAHIGVLKVIDSLGIKVDYVAGTSMGAIIGGLYASGYSGKQLDSIFRSINFDDVISDNLPREAKTFYERDNSERYAITLPFDKFKLKLPSALSGGQNVYNLLTKLTLHVSEIDDFNKLPIPFFCIATNIETGEEVFLDKGNLAQAITASGAFPSLFRPVIIGDKILIDGGVTNNYPIDELKAKGLQKIIGVDVQDTLVGRKELASAPDILLQINNYRTINDMRKKAKQTDIYIKPNIKEFSVISFSEGRKIVESGEIAALRKVEQLKTLSLPKPRNFNNKVKIEPQDSIIINKIVLNGNKHYTKAYILGKLKLKNAAKVSYDEFSKGVNNLIATNNFDSFQYEFKKSNDSVGYDLIAYVAENEITTFLKLGLHYDELYKSAALVNFTKKRLFFDNDLASLDIILGDNVRYNFDYFIDKGFYWSIGVRSRFNQFHKNVTASLLLDEDDPALPALNKIDVELQDQTNQFYLQTLFRKDFALSLGVEHKRLNITSETIINSDQRDEIVFENTDYISLFGTLKLDTYSSKAFPKRGFYFNGDFHLYLHASSFNKGFSQFSIAKADIGYAFSFSDKFSVNIQSQGGFKVGDDSTNSLNFALGGYANNFINNFTSFYGYDYIALTGNSFVKGTLSFDYELFKKHHITAAANYSNVEDNIFETGEWITAPDYSGYALGYAIETFLGPVQAQYSWSPETKKSIWFFNIGFWF</sequence>
<evidence type="ECO:0000256" key="2">
    <source>
        <dbReference type="ARBA" id="ARBA00022963"/>
    </source>
</evidence>
<dbReference type="CDD" id="cd07205">
    <property type="entry name" value="Pat_PNPLA6_PNPLA7_NTE1_like"/>
    <property type="match status" value="1"/>
</dbReference>
<keyword evidence="3 4" id="KW-0443">Lipid metabolism</keyword>
<dbReference type="InterPro" id="IPR043864">
    <property type="entry name" value="Omp85-like_dom"/>
</dbReference>
<dbReference type="Proteomes" id="UP001595953">
    <property type="component" value="Unassembled WGS sequence"/>
</dbReference>
<dbReference type="SUPFAM" id="SSF52151">
    <property type="entry name" value="FabD/lysophospholipase-like"/>
    <property type="match status" value="1"/>
</dbReference>
<evidence type="ECO:0000256" key="4">
    <source>
        <dbReference type="PROSITE-ProRule" id="PRU01161"/>
    </source>
</evidence>
<proteinExistence type="predicted"/>
<keyword evidence="1 4" id="KW-0378">Hydrolase</keyword>
<dbReference type="Pfam" id="PF01734">
    <property type="entry name" value="Patatin"/>
    <property type="match status" value="1"/>
</dbReference>
<dbReference type="Gene3D" id="3.10.20.310">
    <property type="entry name" value="membrane protein fhac"/>
    <property type="match status" value="1"/>
</dbReference>